<dbReference type="Proteomes" id="UP001432222">
    <property type="component" value="Chromosome"/>
</dbReference>
<reference evidence="2" key="1">
    <citation type="submission" date="2022-10" db="EMBL/GenBank/DDBJ databases">
        <title>The complete genomes of actinobacterial strains from the NBC collection.</title>
        <authorList>
            <person name="Joergensen T.S."/>
            <person name="Alvarez Arevalo M."/>
            <person name="Sterndorff E.B."/>
            <person name="Faurdal D."/>
            <person name="Vuksanovic O."/>
            <person name="Mourched A.-S."/>
            <person name="Charusanti P."/>
            <person name="Shaw S."/>
            <person name="Blin K."/>
            <person name="Weber T."/>
        </authorList>
    </citation>
    <scope>NUCLEOTIDE SEQUENCE</scope>
    <source>
        <strain evidence="2">NBC_00222</strain>
    </source>
</reference>
<dbReference type="EMBL" id="CP108110">
    <property type="protein sequence ID" value="WUQ83610.1"/>
    <property type="molecule type" value="Genomic_DNA"/>
</dbReference>
<dbReference type="RefSeq" id="WP_328953698.1">
    <property type="nucleotide sequence ID" value="NZ_CP108110.1"/>
</dbReference>
<sequence>MKSLVGTHELPGSVTLRVFADHHDTDRYGLEITDNGETHRYDGGHTAREVQAFLGMGT</sequence>
<accession>A0ABZ1TZ47</accession>
<keyword evidence="3" id="KW-1185">Reference proteome</keyword>
<evidence type="ECO:0000313" key="1">
    <source>
        <dbReference type="EMBL" id="WUQ82643.1"/>
    </source>
</evidence>
<evidence type="ECO:0000313" key="2">
    <source>
        <dbReference type="EMBL" id="WUQ83610.1"/>
    </source>
</evidence>
<gene>
    <name evidence="1" type="ORF">OHA16_06375</name>
    <name evidence="2" type="ORF">OHA16_11915</name>
</gene>
<proteinExistence type="predicted"/>
<name>A0ABZ1TZ47_9ACTN</name>
<protein>
    <submittedName>
        <fullName evidence="2">Uncharacterized protein</fullName>
    </submittedName>
</protein>
<dbReference type="EMBL" id="CP108110">
    <property type="protein sequence ID" value="WUQ82643.1"/>
    <property type="molecule type" value="Genomic_DNA"/>
</dbReference>
<organism evidence="2 3">
    <name type="scientific">Kitasatospora purpeofusca</name>
    <dbReference type="NCBI Taxonomy" id="67352"/>
    <lineage>
        <taxon>Bacteria</taxon>
        <taxon>Bacillati</taxon>
        <taxon>Actinomycetota</taxon>
        <taxon>Actinomycetes</taxon>
        <taxon>Kitasatosporales</taxon>
        <taxon>Streptomycetaceae</taxon>
        <taxon>Kitasatospora</taxon>
    </lineage>
</organism>
<evidence type="ECO:0000313" key="3">
    <source>
        <dbReference type="Proteomes" id="UP001432222"/>
    </source>
</evidence>